<dbReference type="RefSeq" id="WP_212519829.1">
    <property type="nucleotide sequence ID" value="NZ_JAGSOH010000063.1"/>
</dbReference>
<dbReference type="AlphaFoldDB" id="A0A941EJC6"/>
<evidence type="ECO:0000313" key="2">
    <source>
        <dbReference type="EMBL" id="MBR7828694.1"/>
    </source>
</evidence>
<dbReference type="Proteomes" id="UP000676325">
    <property type="component" value="Unassembled WGS sequence"/>
</dbReference>
<evidence type="ECO:0000256" key="1">
    <source>
        <dbReference type="SAM" id="MobiDB-lite"/>
    </source>
</evidence>
<sequence length="65" mass="7112">MRQGMYYRRGHWVRKDRRKAKASGWVVLAVVLGVAWLLLHGTPSSAAPAPKPTTSTHTSSSPAAR</sequence>
<keyword evidence="3" id="KW-1185">Reference proteome</keyword>
<dbReference type="EMBL" id="JAGSOH010000063">
    <property type="protein sequence ID" value="MBR7828694.1"/>
    <property type="molecule type" value="Genomic_DNA"/>
</dbReference>
<proteinExistence type="predicted"/>
<gene>
    <name evidence="2" type="ORF">KDK95_20465</name>
</gene>
<comment type="caution">
    <text evidence="2">The sequence shown here is derived from an EMBL/GenBank/DDBJ whole genome shotgun (WGS) entry which is preliminary data.</text>
</comment>
<reference evidence="2" key="1">
    <citation type="submission" date="2021-04" db="EMBL/GenBank/DDBJ databases">
        <title>Genome based classification of Actinospica acidithermotolerans sp. nov., an actinobacterium isolated from an Indonesian hot spring.</title>
        <authorList>
            <person name="Kusuma A.B."/>
            <person name="Putra K.E."/>
            <person name="Nafisah S."/>
            <person name="Loh J."/>
            <person name="Nouioui I."/>
            <person name="Goodfellow M."/>
        </authorList>
    </citation>
    <scope>NUCLEOTIDE SEQUENCE</scope>
    <source>
        <strain evidence="2">MGRD01-02</strain>
    </source>
</reference>
<name>A0A941EJC6_9ACTN</name>
<accession>A0A941EJC6</accession>
<evidence type="ECO:0000313" key="3">
    <source>
        <dbReference type="Proteomes" id="UP000676325"/>
    </source>
</evidence>
<protein>
    <submittedName>
        <fullName evidence="2">Uncharacterized protein</fullName>
    </submittedName>
</protein>
<feature type="region of interest" description="Disordered" evidence="1">
    <location>
        <begin position="43"/>
        <end position="65"/>
    </location>
</feature>
<organism evidence="2 3">
    <name type="scientific">Actinospica acidithermotolerans</name>
    <dbReference type="NCBI Taxonomy" id="2828514"/>
    <lineage>
        <taxon>Bacteria</taxon>
        <taxon>Bacillati</taxon>
        <taxon>Actinomycetota</taxon>
        <taxon>Actinomycetes</taxon>
        <taxon>Catenulisporales</taxon>
        <taxon>Actinospicaceae</taxon>
        <taxon>Actinospica</taxon>
    </lineage>
</organism>